<evidence type="ECO:0000313" key="2">
    <source>
        <dbReference type="Proteomes" id="UP000054047"/>
    </source>
</evidence>
<proteinExistence type="predicted"/>
<organism evidence="1 2">
    <name type="scientific">Ancylostoma duodenale</name>
    <dbReference type="NCBI Taxonomy" id="51022"/>
    <lineage>
        <taxon>Eukaryota</taxon>
        <taxon>Metazoa</taxon>
        <taxon>Ecdysozoa</taxon>
        <taxon>Nematoda</taxon>
        <taxon>Chromadorea</taxon>
        <taxon>Rhabditida</taxon>
        <taxon>Rhabditina</taxon>
        <taxon>Rhabditomorpha</taxon>
        <taxon>Strongyloidea</taxon>
        <taxon>Ancylostomatidae</taxon>
        <taxon>Ancylostomatinae</taxon>
        <taxon>Ancylostoma</taxon>
    </lineage>
</organism>
<dbReference type="Proteomes" id="UP000054047">
    <property type="component" value="Unassembled WGS sequence"/>
</dbReference>
<reference evidence="1 2" key="1">
    <citation type="submission" date="2013-12" db="EMBL/GenBank/DDBJ databases">
        <title>Draft genome of the parsitic nematode Ancylostoma duodenale.</title>
        <authorList>
            <person name="Mitreva M."/>
        </authorList>
    </citation>
    <scope>NUCLEOTIDE SEQUENCE [LARGE SCALE GENOMIC DNA]</scope>
    <source>
        <strain evidence="1 2">Zhejiang</strain>
    </source>
</reference>
<accession>A0A0C2CPA6</accession>
<protein>
    <submittedName>
        <fullName evidence="1">Uncharacterized protein</fullName>
    </submittedName>
</protein>
<gene>
    <name evidence="1" type="ORF">ANCDUO_11220</name>
</gene>
<sequence length="70" mass="7703">MSFAGRDFIRDSSSSQRRATAVNAGKTLLQIRECLYVVHFEAVAHFLILADSIDVALIVEGIDKVGVSFF</sequence>
<dbReference type="AlphaFoldDB" id="A0A0C2CPA6"/>
<dbReference type="Gene3D" id="1.10.287.160">
    <property type="entry name" value="HR1 repeat"/>
    <property type="match status" value="1"/>
</dbReference>
<evidence type="ECO:0000313" key="1">
    <source>
        <dbReference type="EMBL" id="KIH58573.1"/>
    </source>
</evidence>
<name>A0A0C2CPA6_9BILA</name>
<keyword evidence="2" id="KW-1185">Reference proteome</keyword>
<dbReference type="EMBL" id="KN732977">
    <property type="protein sequence ID" value="KIH58573.1"/>
    <property type="molecule type" value="Genomic_DNA"/>
</dbReference>